<reference evidence="1 2" key="1">
    <citation type="journal article" date="2013" name="Genome Biol. Evol.">
        <title>Genomes of Stigonematalean cyanobacteria (subsection V) and the evolution of oxygenic photosynthesis from prokaryotes to plastids.</title>
        <authorList>
            <person name="Dagan T."/>
            <person name="Roettger M."/>
            <person name="Stucken K."/>
            <person name="Landan G."/>
            <person name="Koch R."/>
            <person name="Major P."/>
            <person name="Gould S.B."/>
            <person name="Goremykin V.V."/>
            <person name="Rippka R."/>
            <person name="Tandeau de Marsac N."/>
            <person name="Gugger M."/>
            <person name="Lockhart P.J."/>
            <person name="Allen J.F."/>
            <person name="Brune I."/>
            <person name="Maus I."/>
            <person name="Puhler A."/>
            <person name="Martin W.F."/>
        </authorList>
    </citation>
    <scope>NUCLEOTIDE SEQUENCE [LARGE SCALE GENOMIC DNA]</scope>
    <source>
        <strain evidence="1 2">PCC 7110</strain>
    </source>
</reference>
<keyword evidence="2" id="KW-1185">Reference proteome</keyword>
<dbReference type="STRING" id="128403.WA1_30060"/>
<name>A0A139X518_9CYAN</name>
<accession>A0A139X518</accession>
<evidence type="ECO:0000313" key="1">
    <source>
        <dbReference type="EMBL" id="KYC39799.1"/>
    </source>
</evidence>
<gene>
    <name evidence="1" type="ORF">WA1_30060</name>
</gene>
<dbReference type="EMBL" id="ANNX02000032">
    <property type="protein sequence ID" value="KYC39799.1"/>
    <property type="molecule type" value="Genomic_DNA"/>
</dbReference>
<organism evidence="1 2">
    <name type="scientific">Scytonema hofmannii PCC 7110</name>
    <dbReference type="NCBI Taxonomy" id="128403"/>
    <lineage>
        <taxon>Bacteria</taxon>
        <taxon>Bacillati</taxon>
        <taxon>Cyanobacteriota</taxon>
        <taxon>Cyanophyceae</taxon>
        <taxon>Nostocales</taxon>
        <taxon>Scytonemataceae</taxon>
        <taxon>Scytonema</taxon>
    </lineage>
</organism>
<dbReference type="Proteomes" id="UP000076925">
    <property type="component" value="Unassembled WGS sequence"/>
</dbReference>
<evidence type="ECO:0000313" key="2">
    <source>
        <dbReference type="Proteomes" id="UP000076925"/>
    </source>
</evidence>
<proteinExistence type="predicted"/>
<comment type="caution">
    <text evidence="1">The sequence shown here is derived from an EMBL/GenBank/DDBJ whole genome shotgun (WGS) entry which is preliminary data.</text>
</comment>
<sequence>MLLKKQILIKGCPKNKLSGDCGTGEDARSKSVAGCEHRTTRESWIFFYLEVPKPIRVAVAIATAPVTGE</sequence>
<dbReference type="AlphaFoldDB" id="A0A139X518"/>
<protein>
    <submittedName>
        <fullName evidence="1">Uncharacterized protein</fullName>
    </submittedName>
</protein>